<name>X1JDI0_9ZZZZ</name>
<proteinExistence type="predicted"/>
<comment type="caution">
    <text evidence="2">The sequence shown here is derived from an EMBL/GenBank/DDBJ whole genome shotgun (WGS) entry which is preliminary data.</text>
</comment>
<protein>
    <recommendedName>
        <fullName evidence="1">DNA polymerase III alpha subunit finger domain-containing protein</fullName>
    </recommendedName>
</protein>
<gene>
    <name evidence="2" type="ORF">S03H2_72669</name>
</gene>
<dbReference type="EMBL" id="BARU01049289">
    <property type="protein sequence ID" value="GAH92017.1"/>
    <property type="molecule type" value="Genomic_DNA"/>
</dbReference>
<dbReference type="AlphaFoldDB" id="X1JDI0"/>
<dbReference type="Pfam" id="PF17657">
    <property type="entry name" value="DNA_pol3_finger"/>
    <property type="match status" value="1"/>
</dbReference>
<accession>X1JDI0</accession>
<feature type="non-terminal residue" evidence="2">
    <location>
        <position position="49"/>
    </location>
</feature>
<feature type="non-terminal residue" evidence="2">
    <location>
        <position position="1"/>
    </location>
</feature>
<sequence>RMLGAISEAIEHLRVRRVNLDLENISLDDKKVYELLRSTKTVGCFQLES</sequence>
<reference evidence="2" key="1">
    <citation type="journal article" date="2014" name="Front. Microbiol.">
        <title>High frequency of phylogenetically diverse reductive dehalogenase-homologous genes in deep subseafloor sedimentary metagenomes.</title>
        <authorList>
            <person name="Kawai M."/>
            <person name="Futagami T."/>
            <person name="Toyoda A."/>
            <person name="Takaki Y."/>
            <person name="Nishi S."/>
            <person name="Hori S."/>
            <person name="Arai W."/>
            <person name="Tsubouchi T."/>
            <person name="Morono Y."/>
            <person name="Uchiyama I."/>
            <person name="Ito T."/>
            <person name="Fujiyama A."/>
            <person name="Inagaki F."/>
            <person name="Takami H."/>
        </authorList>
    </citation>
    <scope>NUCLEOTIDE SEQUENCE</scope>
    <source>
        <strain evidence="2">Expedition CK06-06</strain>
    </source>
</reference>
<evidence type="ECO:0000259" key="1">
    <source>
        <dbReference type="Pfam" id="PF17657"/>
    </source>
</evidence>
<dbReference type="InterPro" id="IPR040982">
    <property type="entry name" value="DNA_pol3_finger"/>
</dbReference>
<evidence type="ECO:0000313" key="2">
    <source>
        <dbReference type="EMBL" id="GAH92017.1"/>
    </source>
</evidence>
<organism evidence="2">
    <name type="scientific">marine sediment metagenome</name>
    <dbReference type="NCBI Taxonomy" id="412755"/>
    <lineage>
        <taxon>unclassified sequences</taxon>
        <taxon>metagenomes</taxon>
        <taxon>ecological metagenomes</taxon>
    </lineage>
</organism>
<feature type="domain" description="DNA polymerase III alpha subunit finger" evidence="1">
    <location>
        <begin position="2"/>
        <end position="49"/>
    </location>
</feature>